<proteinExistence type="predicted"/>
<dbReference type="EMBL" id="MTYH01000061">
    <property type="protein sequence ID" value="PNP40691.1"/>
    <property type="molecule type" value="Genomic_DNA"/>
</dbReference>
<accession>A0A2K0T578</accession>
<gene>
    <name evidence="2" type="ORF">TGAMA5MH_07398</name>
</gene>
<sequence length="387" mass="42648">MSRETTSPVFPKWRPGTLDIHHIDTGCGNSTLIVGPDGTTIIIDCGTSKDIPSGQDGSRRPGELVARYALRNSPDTMLDYLIATHIHPDHVGDVHSDTSAMGDGFQLTGLSDVDRLMRASLVINRGYPNYALRPPLPPSAPFADNYIEWLHTRRRKGRTVARIDVGSTSQIALCHPRPQDYPTFSIRTLAANGSVWTGTGEESRSLFPDLSTLPPEALPDENKCSMAFLVSYGLFRYYTGGDLNCDTQDGRYPWMDVETPVARVAGKVDVAVANHHGYFDACGPGFAALLDATNYIIPAWHVTHPGMAQLQRMLGAWPGVRRHNVFATRMLPENCLINNRFTAEMRSRQGHVVIRVEPGGGSYRILVLDSSNEQDYVTAEFGPYMCS</sequence>
<protein>
    <recommendedName>
        <fullName evidence="1">Metallo-beta-lactamase domain-containing protein</fullName>
    </recommendedName>
</protein>
<organism evidence="2 3">
    <name type="scientific">Trichoderma gamsii</name>
    <dbReference type="NCBI Taxonomy" id="398673"/>
    <lineage>
        <taxon>Eukaryota</taxon>
        <taxon>Fungi</taxon>
        <taxon>Dikarya</taxon>
        <taxon>Ascomycota</taxon>
        <taxon>Pezizomycotina</taxon>
        <taxon>Sordariomycetes</taxon>
        <taxon>Hypocreomycetidae</taxon>
        <taxon>Hypocreales</taxon>
        <taxon>Hypocreaceae</taxon>
        <taxon>Trichoderma</taxon>
    </lineage>
</organism>
<dbReference type="Gene3D" id="3.60.15.10">
    <property type="entry name" value="Ribonuclease Z/Hydroxyacylglutathione hydrolase-like"/>
    <property type="match status" value="1"/>
</dbReference>
<dbReference type="InterPro" id="IPR036866">
    <property type="entry name" value="RibonucZ/Hydroxyglut_hydro"/>
</dbReference>
<evidence type="ECO:0000259" key="1">
    <source>
        <dbReference type="Pfam" id="PF00753"/>
    </source>
</evidence>
<name>A0A2K0T578_9HYPO</name>
<reference evidence="2 3" key="1">
    <citation type="submission" date="2017-02" db="EMBL/GenBank/DDBJ databases">
        <title>Genomes of Trichoderma spp. with biocontrol activity.</title>
        <authorList>
            <person name="Gardiner D."/>
            <person name="Kazan K."/>
            <person name="Vos C."/>
            <person name="Harvey P."/>
        </authorList>
    </citation>
    <scope>NUCLEOTIDE SEQUENCE [LARGE SCALE GENOMIC DNA]</scope>
    <source>
        <strain evidence="2 3">A5MH</strain>
    </source>
</reference>
<comment type="caution">
    <text evidence="2">The sequence shown here is derived from an EMBL/GenBank/DDBJ whole genome shotgun (WGS) entry which is preliminary data.</text>
</comment>
<dbReference type="InterPro" id="IPR001279">
    <property type="entry name" value="Metallo-B-lactamas"/>
</dbReference>
<dbReference type="AlphaFoldDB" id="A0A2K0T578"/>
<dbReference type="OrthoDB" id="4670891at2759"/>
<evidence type="ECO:0000313" key="3">
    <source>
        <dbReference type="Proteomes" id="UP000236546"/>
    </source>
</evidence>
<dbReference type="PANTHER" id="PTHR30619">
    <property type="entry name" value="DNA INTERNALIZATION/COMPETENCE PROTEIN COMEC/REC2"/>
    <property type="match status" value="1"/>
</dbReference>
<feature type="domain" description="Metallo-beta-lactamase" evidence="1">
    <location>
        <begin position="28"/>
        <end position="95"/>
    </location>
</feature>
<dbReference type="Proteomes" id="UP000236546">
    <property type="component" value="Unassembled WGS sequence"/>
</dbReference>
<dbReference type="SUPFAM" id="SSF56281">
    <property type="entry name" value="Metallo-hydrolase/oxidoreductase"/>
    <property type="match status" value="1"/>
</dbReference>
<dbReference type="PANTHER" id="PTHR30619:SF1">
    <property type="entry name" value="RECOMBINATION PROTEIN 2"/>
    <property type="match status" value="1"/>
</dbReference>
<evidence type="ECO:0000313" key="2">
    <source>
        <dbReference type="EMBL" id="PNP40691.1"/>
    </source>
</evidence>
<dbReference type="InterPro" id="IPR052159">
    <property type="entry name" value="Competence_DNA_uptake"/>
</dbReference>
<dbReference type="Pfam" id="PF00753">
    <property type="entry name" value="Lactamase_B"/>
    <property type="match status" value="1"/>
</dbReference>